<dbReference type="SUPFAM" id="SSF57959">
    <property type="entry name" value="Leucine zipper domain"/>
    <property type="match status" value="1"/>
</dbReference>
<keyword evidence="5" id="KW-1185">Reference proteome</keyword>
<feature type="compositionally biased region" description="Pro residues" evidence="2">
    <location>
        <begin position="20"/>
        <end position="35"/>
    </location>
</feature>
<evidence type="ECO:0000259" key="3">
    <source>
        <dbReference type="PROSITE" id="PS50217"/>
    </source>
</evidence>
<gene>
    <name evidence="4" type="ORF">VTK73DRAFT_2979</name>
</gene>
<protein>
    <recommendedName>
        <fullName evidence="3">BZIP domain-containing protein</fullName>
    </recommendedName>
</protein>
<evidence type="ECO:0000313" key="5">
    <source>
        <dbReference type="Proteomes" id="UP001586593"/>
    </source>
</evidence>
<feature type="compositionally biased region" description="Pro residues" evidence="2">
    <location>
        <begin position="496"/>
        <end position="514"/>
    </location>
</feature>
<feature type="compositionally biased region" description="Polar residues" evidence="2">
    <location>
        <begin position="161"/>
        <end position="171"/>
    </location>
</feature>
<organism evidence="4 5">
    <name type="scientific">Phialemonium thermophilum</name>
    <dbReference type="NCBI Taxonomy" id="223376"/>
    <lineage>
        <taxon>Eukaryota</taxon>
        <taxon>Fungi</taxon>
        <taxon>Dikarya</taxon>
        <taxon>Ascomycota</taxon>
        <taxon>Pezizomycotina</taxon>
        <taxon>Sordariomycetes</taxon>
        <taxon>Sordariomycetidae</taxon>
        <taxon>Cephalothecales</taxon>
        <taxon>Cephalothecaceae</taxon>
        <taxon>Phialemonium</taxon>
    </lineage>
</organism>
<dbReference type="PROSITE" id="PS50217">
    <property type="entry name" value="BZIP"/>
    <property type="match status" value="1"/>
</dbReference>
<dbReference type="InterPro" id="IPR046347">
    <property type="entry name" value="bZIP_sf"/>
</dbReference>
<accession>A0ABR3Y2E9</accession>
<dbReference type="Proteomes" id="UP001586593">
    <property type="component" value="Unassembled WGS sequence"/>
</dbReference>
<evidence type="ECO:0000313" key="4">
    <source>
        <dbReference type="EMBL" id="KAL1881997.1"/>
    </source>
</evidence>
<feature type="compositionally biased region" description="Low complexity" evidence="2">
    <location>
        <begin position="124"/>
        <end position="134"/>
    </location>
</feature>
<dbReference type="InterPro" id="IPR004827">
    <property type="entry name" value="bZIP"/>
</dbReference>
<feature type="compositionally biased region" description="Low complexity" evidence="2">
    <location>
        <begin position="457"/>
        <end position="468"/>
    </location>
</feature>
<sequence>MSQREPAPRPSSRSVSITPPSHPFSSPLPPVPSSKPAPAHHDAVPSQTSNSAGIAVTKEQKKPQSTGSRTSGVHQILNPLQQPDPFPPAMAQTLNPSKRAASPPGESVAAYGTAEVRYKAYDRQSQQQQQQWPQHAPSVQPTHQLLPPSSGPKPAPVSRRGSPTFNRSYSPLGTPRRILTPKSPRTASLAHAALRRESPNPPLPGQMHTWSASNPQGPLHPGASMQFQSHASGPALPPTAVPTSPLPGRSMSQPIVGHGIPTSYYQTPQPPGSRPPMLHSAVPFASTASSTREHQIPGPVGDVGWAQGMFVPRTGGPVGSTGIPIDGQHVLTIMPSHGEEILVPIDTHQGSRQMDEKRHRNANASARFRMRKKEKDKNLEASFRALERRVQELEVERDHYRNERNRLRDIIIRTPGISQWAEMGPPSPTTSKEDQPLFAAEGNAPAPGSSAPSLTIPAPSSTSAHAASMGTSYSTVGSSTLERPSRRRRTESEPHFPMPPSHAIPQPATLPPLQPSAYGSAQPTYGVEASRPARLPPLRLDQPPHPLPPEPASTLREPYPPAPSPLPTQADGAYPTSHTRQPFGEAWTSESREGQSRQQ</sequence>
<name>A0ABR3Y2E9_9PEZI</name>
<feature type="domain" description="BZIP" evidence="3">
    <location>
        <begin position="351"/>
        <end position="414"/>
    </location>
</feature>
<proteinExistence type="predicted"/>
<feature type="region of interest" description="Disordered" evidence="2">
    <location>
        <begin position="1"/>
        <end position="252"/>
    </location>
</feature>
<reference evidence="4 5" key="1">
    <citation type="journal article" date="2024" name="Commun. Biol.">
        <title>Comparative genomic analysis of thermophilic fungi reveals convergent evolutionary adaptations and gene losses.</title>
        <authorList>
            <person name="Steindorff A.S."/>
            <person name="Aguilar-Pontes M.V."/>
            <person name="Robinson A.J."/>
            <person name="Andreopoulos B."/>
            <person name="LaButti K."/>
            <person name="Kuo A."/>
            <person name="Mondo S."/>
            <person name="Riley R."/>
            <person name="Otillar R."/>
            <person name="Haridas S."/>
            <person name="Lipzen A."/>
            <person name="Grimwood J."/>
            <person name="Schmutz J."/>
            <person name="Clum A."/>
            <person name="Reid I.D."/>
            <person name="Moisan M.C."/>
            <person name="Butler G."/>
            <person name="Nguyen T.T.M."/>
            <person name="Dewar K."/>
            <person name="Conant G."/>
            <person name="Drula E."/>
            <person name="Henrissat B."/>
            <person name="Hansel C."/>
            <person name="Singer S."/>
            <person name="Hutchinson M.I."/>
            <person name="de Vries R.P."/>
            <person name="Natvig D.O."/>
            <person name="Powell A.J."/>
            <person name="Tsang A."/>
            <person name="Grigoriev I.V."/>
        </authorList>
    </citation>
    <scope>NUCLEOTIDE SEQUENCE [LARGE SCALE GENOMIC DNA]</scope>
    <source>
        <strain evidence="4 5">ATCC 24622</strain>
    </source>
</reference>
<evidence type="ECO:0000256" key="1">
    <source>
        <dbReference type="SAM" id="Coils"/>
    </source>
</evidence>
<feature type="compositionally biased region" description="Polar residues" evidence="2">
    <location>
        <begin position="63"/>
        <end position="81"/>
    </location>
</feature>
<feature type="compositionally biased region" description="Low complexity" evidence="2">
    <location>
        <begin position="532"/>
        <end position="541"/>
    </location>
</feature>
<keyword evidence="1" id="KW-0175">Coiled coil</keyword>
<evidence type="ECO:0000256" key="2">
    <source>
        <dbReference type="SAM" id="MobiDB-lite"/>
    </source>
</evidence>
<feature type="region of interest" description="Disordered" evidence="2">
    <location>
        <begin position="418"/>
        <end position="599"/>
    </location>
</feature>
<dbReference type="CDD" id="cd14705">
    <property type="entry name" value="bZIP_Zip1"/>
    <property type="match status" value="1"/>
</dbReference>
<comment type="caution">
    <text evidence="4">The sequence shown here is derived from an EMBL/GenBank/DDBJ whole genome shotgun (WGS) entry which is preliminary data.</text>
</comment>
<feature type="coiled-coil region" evidence="1">
    <location>
        <begin position="376"/>
        <end position="410"/>
    </location>
</feature>
<dbReference type="PROSITE" id="PS00036">
    <property type="entry name" value="BZIP_BASIC"/>
    <property type="match status" value="1"/>
</dbReference>
<feature type="compositionally biased region" description="Basic and acidic residues" evidence="2">
    <location>
        <begin position="590"/>
        <end position="599"/>
    </location>
</feature>
<dbReference type="EMBL" id="JAZHXJ010000019">
    <property type="protein sequence ID" value="KAL1881997.1"/>
    <property type="molecule type" value="Genomic_DNA"/>
</dbReference>
<dbReference type="Gene3D" id="1.20.5.170">
    <property type="match status" value="1"/>
</dbReference>